<sequence length="105" mass="11637">MKPTYYPTRAHLLLCTGPRCRARGADTVFRYLWDALEREGLAYYKTGGTLRLTESSCLGACCCGPILLAYPAGAWYHGVTVPAALEVARALHEGRDLPETNRFDE</sequence>
<dbReference type="Pfam" id="PF01257">
    <property type="entry name" value="2Fe-2S_thioredx"/>
    <property type="match status" value="1"/>
</dbReference>
<accession>F2NMX5</accession>
<keyword evidence="2" id="KW-1185">Reference proteome</keyword>
<dbReference type="RefSeq" id="WP_013704759.1">
    <property type="nucleotide sequence ID" value="NC_015387.1"/>
</dbReference>
<evidence type="ECO:0000313" key="1">
    <source>
        <dbReference type="EMBL" id="AEB12714.1"/>
    </source>
</evidence>
<dbReference type="HOGENOM" id="CLU_2045815_0_0_0"/>
<dbReference type="InterPro" id="IPR036249">
    <property type="entry name" value="Thioredoxin-like_sf"/>
</dbReference>
<dbReference type="SUPFAM" id="SSF52833">
    <property type="entry name" value="Thioredoxin-like"/>
    <property type="match status" value="1"/>
</dbReference>
<protein>
    <submittedName>
        <fullName evidence="1">Ferredoxin</fullName>
    </submittedName>
</protein>
<evidence type="ECO:0000313" key="2">
    <source>
        <dbReference type="Proteomes" id="UP000007030"/>
    </source>
</evidence>
<dbReference type="AlphaFoldDB" id="F2NMX5"/>
<proteinExistence type="predicted"/>
<dbReference type="Gene3D" id="3.40.30.10">
    <property type="entry name" value="Glutaredoxin"/>
    <property type="match status" value="1"/>
</dbReference>
<gene>
    <name evidence="1" type="ordered locus">Marky_1985</name>
</gene>
<dbReference type="KEGG" id="mhd:Marky_1985"/>
<dbReference type="EMBL" id="CP002630">
    <property type="protein sequence ID" value="AEB12714.1"/>
    <property type="molecule type" value="Genomic_DNA"/>
</dbReference>
<dbReference type="CDD" id="cd02980">
    <property type="entry name" value="TRX_Fd_family"/>
    <property type="match status" value="1"/>
</dbReference>
<reference evidence="1 2" key="1">
    <citation type="journal article" date="2012" name="Stand. Genomic Sci.">
        <title>Complete genome sequence of the aerobic, heterotroph Marinithermus hydrothermalis type strain (T1(T)) from a deep-sea hydrothermal vent chimney.</title>
        <authorList>
            <person name="Copeland A."/>
            <person name="Gu W."/>
            <person name="Yasawong M."/>
            <person name="Lapidus A."/>
            <person name="Lucas S."/>
            <person name="Deshpande S."/>
            <person name="Pagani I."/>
            <person name="Tapia R."/>
            <person name="Cheng J.F."/>
            <person name="Goodwin L.A."/>
            <person name="Pitluck S."/>
            <person name="Liolios K."/>
            <person name="Ivanova N."/>
            <person name="Mavromatis K."/>
            <person name="Mikhailova N."/>
            <person name="Pati A."/>
            <person name="Chen A."/>
            <person name="Palaniappan K."/>
            <person name="Land M."/>
            <person name="Pan C."/>
            <person name="Brambilla E.M."/>
            <person name="Rohde M."/>
            <person name="Tindall B.J."/>
            <person name="Sikorski J."/>
            <person name="Goker M."/>
            <person name="Detter J.C."/>
            <person name="Bristow J."/>
            <person name="Eisen J.A."/>
            <person name="Markowitz V."/>
            <person name="Hugenholtz P."/>
            <person name="Kyrpides N.C."/>
            <person name="Klenk H.P."/>
            <person name="Woyke T."/>
        </authorList>
    </citation>
    <scope>NUCLEOTIDE SEQUENCE [LARGE SCALE GENOMIC DNA]</scope>
    <source>
        <strain evidence="2">DSM 14884 / JCM 11576 / T1</strain>
    </source>
</reference>
<name>F2NMX5_MARHT</name>
<dbReference type="Proteomes" id="UP000007030">
    <property type="component" value="Chromosome"/>
</dbReference>
<dbReference type="STRING" id="869210.Marky_1985"/>
<organism evidence="1 2">
    <name type="scientific">Marinithermus hydrothermalis (strain DSM 14884 / JCM 11576 / T1)</name>
    <dbReference type="NCBI Taxonomy" id="869210"/>
    <lineage>
        <taxon>Bacteria</taxon>
        <taxon>Thermotogati</taxon>
        <taxon>Deinococcota</taxon>
        <taxon>Deinococci</taxon>
        <taxon>Thermales</taxon>
        <taxon>Thermaceae</taxon>
        <taxon>Marinithermus</taxon>
    </lineage>
</organism>
<dbReference type="OrthoDB" id="9800692at2"/>
<dbReference type="eggNOG" id="COG3411">
    <property type="taxonomic scope" value="Bacteria"/>
</dbReference>